<keyword evidence="2" id="KW-1185">Reference proteome</keyword>
<dbReference type="EMBL" id="UYYF01000937">
    <property type="protein sequence ID" value="VDM99343.1"/>
    <property type="molecule type" value="Genomic_DNA"/>
</dbReference>
<gene>
    <name evidence="1" type="ORF">TCLT_LOCUS3063</name>
</gene>
<protein>
    <submittedName>
        <fullName evidence="3">Ras-GAP domain-containing protein</fullName>
    </submittedName>
</protein>
<dbReference type="AlphaFoldDB" id="A0A0N5CS62"/>
<organism evidence="3">
    <name type="scientific">Thelazia callipaeda</name>
    <name type="common">Oriental eyeworm</name>
    <name type="synonym">Parasitic nematode</name>
    <dbReference type="NCBI Taxonomy" id="103827"/>
    <lineage>
        <taxon>Eukaryota</taxon>
        <taxon>Metazoa</taxon>
        <taxon>Ecdysozoa</taxon>
        <taxon>Nematoda</taxon>
        <taxon>Chromadorea</taxon>
        <taxon>Rhabditida</taxon>
        <taxon>Spirurina</taxon>
        <taxon>Spiruromorpha</taxon>
        <taxon>Thelazioidea</taxon>
        <taxon>Thelaziidae</taxon>
        <taxon>Thelazia</taxon>
    </lineage>
</organism>
<dbReference type="WBParaSite" id="TCLT_0000306301-mRNA-1">
    <property type="protein sequence ID" value="TCLT_0000306301-mRNA-1"/>
    <property type="gene ID" value="TCLT_0000306301"/>
</dbReference>
<evidence type="ECO:0000313" key="3">
    <source>
        <dbReference type="WBParaSite" id="TCLT_0000306301-mRNA-1"/>
    </source>
</evidence>
<dbReference type="STRING" id="103827.A0A0N5CS62"/>
<reference evidence="1 2" key="2">
    <citation type="submission" date="2018-11" db="EMBL/GenBank/DDBJ databases">
        <authorList>
            <consortium name="Pathogen Informatics"/>
        </authorList>
    </citation>
    <scope>NUCLEOTIDE SEQUENCE [LARGE SCALE GENOMIC DNA]</scope>
</reference>
<dbReference type="OMA" id="ESFINCF"/>
<reference evidence="3" key="1">
    <citation type="submission" date="2017-02" db="UniProtKB">
        <authorList>
            <consortium name="WormBaseParasite"/>
        </authorList>
    </citation>
    <scope>IDENTIFICATION</scope>
</reference>
<proteinExistence type="predicted"/>
<name>A0A0N5CS62_THECL</name>
<evidence type="ECO:0000313" key="2">
    <source>
        <dbReference type="Proteomes" id="UP000276776"/>
    </source>
</evidence>
<dbReference type="OrthoDB" id="5826128at2759"/>
<evidence type="ECO:0000313" key="1">
    <source>
        <dbReference type="EMBL" id="VDM99343.1"/>
    </source>
</evidence>
<sequence>MINSVRCLLCCLIERGPSDRVVAMMCYAVVIVPEIVDQLLLEKNEHYEPIRSVMSVHLASGEEMFTTFNKVIMSRLLNKTAYSTTCLQKINSESFINCFHQAVSIATEDISVLNVESFQLNSKFSSAVVTCYALLNSAASRLVSNKESLVLPKLEECIQLISRYFESDEKARFYVKFLGF</sequence>
<dbReference type="Proteomes" id="UP000276776">
    <property type="component" value="Unassembled WGS sequence"/>
</dbReference>
<accession>A0A0N5CS62</accession>